<reference evidence="4" key="2">
    <citation type="journal article" date="2023" name="IMA Fungus">
        <title>Comparative genomic study of the Penicillium genus elucidates a diverse pangenome and 15 lateral gene transfer events.</title>
        <authorList>
            <person name="Petersen C."/>
            <person name="Sorensen T."/>
            <person name="Nielsen M.R."/>
            <person name="Sondergaard T.E."/>
            <person name="Sorensen J.L."/>
            <person name="Fitzpatrick D.A."/>
            <person name="Frisvad J.C."/>
            <person name="Nielsen K.L."/>
        </authorList>
    </citation>
    <scope>NUCLEOTIDE SEQUENCE</scope>
    <source>
        <strain evidence="4">IBT 20477</strain>
    </source>
</reference>
<dbReference type="GO" id="GO:0045053">
    <property type="term" value="P:protein retention in Golgi apparatus"/>
    <property type="evidence" value="ECO:0007669"/>
    <property type="project" value="TreeGrafter"/>
</dbReference>
<organism evidence="4 5">
    <name type="scientific">Penicillium cf. viridicatum</name>
    <dbReference type="NCBI Taxonomy" id="2972119"/>
    <lineage>
        <taxon>Eukaryota</taxon>
        <taxon>Fungi</taxon>
        <taxon>Dikarya</taxon>
        <taxon>Ascomycota</taxon>
        <taxon>Pezizomycotina</taxon>
        <taxon>Eurotiomycetes</taxon>
        <taxon>Eurotiomycetidae</taxon>
        <taxon>Eurotiales</taxon>
        <taxon>Aspergillaceae</taxon>
        <taxon>Penicillium</taxon>
    </lineage>
</organism>
<dbReference type="Proteomes" id="UP001150942">
    <property type="component" value="Unassembled WGS sequence"/>
</dbReference>
<proteinExistence type="inferred from homology"/>
<evidence type="ECO:0000256" key="2">
    <source>
        <dbReference type="ARBA" id="ARBA00022448"/>
    </source>
</evidence>
<comment type="similarity">
    <text evidence="1">Belongs to the VPS13 family.</text>
</comment>
<reference evidence="4" key="1">
    <citation type="submission" date="2022-11" db="EMBL/GenBank/DDBJ databases">
        <authorList>
            <person name="Petersen C."/>
        </authorList>
    </citation>
    <scope>NUCLEOTIDE SEQUENCE</scope>
    <source>
        <strain evidence="4">IBT 20477</strain>
    </source>
</reference>
<dbReference type="InterPro" id="IPR026854">
    <property type="entry name" value="VPS13_N"/>
</dbReference>
<sequence length="108" mass="12369">MLEGVVANLLNRFLGIYVKNFDATQLNIGIWSGDVKLRNLELRREALDQLRLPLNVVEGHLGELTLSIPWSNLRGKPVKVDIEDVFLLAAPREDADYDPEEEEKERTR</sequence>
<feature type="domain" description="Chorein N-terminal" evidence="3">
    <location>
        <begin position="1"/>
        <end position="105"/>
    </location>
</feature>
<evidence type="ECO:0000313" key="5">
    <source>
        <dbReference type="Proteomes" id="UP001150942"/>
    </source>
</evidence>
<keyword evidence="2" id="KW-0813">Transport</keyword>
<dbReference type="OrthoDB" id="428159at2759"/>
<dbReference type="AlphaFoldDB" id="A0A9W9MJS5"/>
<evidence type="ECO:0000259" key="3">
    <source>
        <dbReference type="Pfam" id="PF12624"/>
    </source>
</evidence>
<dbReference type="GO" id="GO:0007005">
    <property type="term" value="P:mitochondrion organization"/>
    <property type="evidence" value="ECO:0007669"/>
    <property type="project" value="TreeGrafter"/>
</dbReference>
<evidence type="ECO:0000256" key="1">
    <source>
        <dbReference type="ARBA" id="ARBA00006545"/>
    </source>
</evidence>
<dbReference type="Pfam" id="PF12624">
    <property type="entry name" value="VPS13_N"/>
    <property type="match status" value="1"/>
</dbReference>
<evidence type="ECO:0000313" key="4">
    <source>
        <dbReference type="EMBL" id="KAJ5202666.1"/>
    </source>
</evidence>
<dbReference type="GO" id="GO:0045324">
    <property type="term" value="P:late endosome to vacuole transport"/>
    <property type="evidence" value="ECO:0007669"/>
    <property type="project" value="TreeGrafter"/>
</dbReference>
<dbReference type="PANTHER" id="PTHR16166:SF93">
    <property type="entry name" value="INTERMEMBRANE LIPID TRANSFER PROTEIN VPS13"/>
    <property type="match status" value="1"/>
</dbReference>
<dbReference type="InterPro" id="IPR026847">
    <property type="entry name" value="VPS13"/>
</dbReference>
<gene>
    <name evidence="4" type="ORF">N7449_004745</name>
</gene>
<accession>A0A9W9MJS5</accession>
<protein>
    <recommendedName>
        <fullName evidence="3">Chorein N-terminal domain-containing protein</fullName>
    </recommendedName>
</protein>
<comment type="caution">
    <text evidence="4">The sequence shown here is derived from an EMBL/GenBank/DDBJ whole genome shotgun (WGS) entry which is preliminary data.</text>
</comment>
<keyword evidence="5" id="KW-1185">Reference proteome</keyword>
<dbReference type="PANTHER" id="PTHR16166">
    <property type="entry name" value="VACUOLAR PROTEIN SORTING-ASSOCIATED PROTEIN VPS13"/>
    <property type="match status" value="1"/>
</dbReference>
<dbReference type="EMBL" id="JAPQKQ010000003">
    <property type="protein sequence ID" value="KAJ5202666.1"/>
    <property type="molecule type" value="Genomic_DNA"/>
</dbReference>
<dbReference type="GO" id="GO:0006623">
    <property type="term" value="P:protein targeting to vacuole"/>
    <property type="evidence" value="ECO:0007669"/>
    <property type="project" value="TreeGrafter"/>
</dbReference>
<name>A0A9W9MJS5_9EURO</name>